<proteinExistence type="predicted"/>
<evidence type="ECO:0000313" key="2">
    <source>
        <dbReference type="Proteomes" id="UP001055811"/>
    </source>
</evidence>
<keyword evidence="2" id="KW-1185">Reference proteome</keyword>
<organism evidence="1 2">
    <name type="scientific">Cichorium intybus</name>
    <name type="common">Chicory</name>
    <dbReference type="NCBI Taxonomy" id="13427"/>
    <lineage>
        <taxon>Eukaryota</taxon>
        <taxon>Viridiplantae</taxon>
        <taxon>Streptophyta</taxon>
        <taxon>Embryophyta</taxon>
        <taxon>Tracheophyta</taxon>
        <taxon>Spermatophyta</taxon>
        <taxon>Magnoliopsida</taxon>
        <taxon>eudicotyledons</taxon>
        <taxon>Gunneridae</taxon>
        <taxon>Pentapetalae</taxon>
        <taxon>asterids</taxon>
        <taxon>campanulids</taxon>
        <taxon>Asterales</taxon>
        <taxon>Asteraceae</taxon>
        <taxon>Cichorioideae</taxon>
        <taxon>Cichorieae</taxon>
        <taxon>Cichoriinae</taxon>
        <taxon>Cichorium</taxon>
    </lineage>
</organism>
<gene>
    <name evidence="1" type="ORF">L2E82_15380</name>
</gene>
<dbReference type="Proteomes" id="UP001055811">
    <property type="component" value="Linkage Group LG03"/>
</dbReference>
<reference evidence="2" key="1">
    <citation type="journal article" date="2022" name="Mol. Ecol. Resour.">
        <title>The genomes of chicory, endive, great burdock and yacon provide insights into Asteraceae palaeo-polyploidization history and plant inulin production.</title>
        <authorList>
            <person name="Fan W."/>
            <person name="Wang S."/>
            <person name="Wang H."/>
            <person name="Wang A."/>
            <person name="Jiang F."/>
            <person name="Liu H."/>
            <person name="Zhao H."/>
            <person name="Xu D."/>
            <person name="Zhang Y."/>
        </authorList>
    </citation>
    <scope>NUCLEOTIDE SEQUENCE [LARGE SCALE GENOMIC DNA]</scope>
    <source>
        <strain evidence="2">cv. Punajuju</strain>
    </source>
</reference>
<comment type="caution">
    <text evidence="1">The sequence shown here is derived from an EMBL/GenBank/DDBJ whole genome shotgun (WGS) entry which is preliminary data.</text>
</comment>
<name>A0ACB9F3J4_CICIN</name>
<dbReference type="EMBL" id="CM042011">
    <property type="protein sequence ID" value="KAI3765348.1"/>
    <property type="molecule type" value="Genomic_DNA"/>
</dbReference>
<reference evidence="1 2" key="2">
    <citation type="journal article" date="2022" name="Mol. Ecol. Resour.">
        <title>The genomes of chicory, endive, great burdock and yacon provide insights into Asteraceae paleo-polyploidization history and plant inulin production.</title>
        <authorList>
            <person name="Fan W."/>
            <person name="Wang S."/>
            <person name="Wang H."/>
            <person name="Wang A."/>
            <person name="Jiang F."/>
            <person name="Liu H."/>
            <person name="Zhao H."/>
            <person name="Xu D."/>
            <person name="Zhang Y."/>
        </authorList>
    </citation>
    <scope>NUCLEOTIDE SEQUENCE [LARGE SCALE GENOMIC DNA]</scope>
    <source>
        <strain evidence="2">cv. Punajuju</strain>
        <tissue evidence="1">Leaves</tissue>
    </source>
</reference>
<accession>A0ACB9F3J4</accession>
<evidence type="ECO:0000313" key="1">
    <source>
        <dbReference type="EMBL" id="KAI3765348.1"/>
    </source>
</evidence>
<sequence>MIATLASSTPGILRHLRSSSALPFISYYTSYSLVLAGCGEVIGGGVANGAEATGGGVVGGVEATGGGLAGGGEAAGGGCGQIIG</sequence>
<protein>
    <submittedName>
        <fullName evidence="1">Uncharacterized protein</fullName>
    </submittedName>
</protein>